<feature type="region of interest" description="Disordered" evidence="1">
    <location>
        <begin position="44"/>
        <end position="105"/>
    </location>
</feature>
<dbReference type="AlphaFoldDB" id="A0A8J3ZDE2"/>
<reference evidence="3" key="1">
    <citation type="submission" date="2021-01" db="EMBL/GenBank/DDBJ databases">
        <title>Whole genome shotgun sequence of Virgisporangium aurantiacum NBRC 16421.</title>
        <authorList>
            <person name="Komaki H."/>
            <person name="Tamura T."/>
        </authorList>
    </citation>
    <scope>NUCLEOTIDE SEQUENCE</scope>
    <source>
        <strain evidence="3">NBRC 16421</strain>
    </source>
</reference>
<evidence type="ECO:0000313" key="4">
    <source>
        <dbReference type="Proteomes" id="UP000612585"/>
    </source>
</evidence>
<evidence type="ECO:0000313" key="3">
    <source>
        <dbReference type="EMBL" id="GIJ61922.1"/>
    </source>
</evidence>
<evidence type="ECO:0000259" key="2">
    <source>
        <dbReference type="Pfam" id="PF11350"/>
    </source>
</evidence>
<dbReference type="RefSeq" id="WP_204007219.1">
    <property type="nucleotide sequence ID" value="NZ_BOPG01000072.1"/>
</dbReference>
<feature type="domain" description="DUF3152" evidence="2">
    <location>
        <begin position="82"/>
        <end position="251"/>
    </location>
</feature>
<feature type="compositionally biased region" description="Low complexity" evidence="1">
    <location>
        <begin position="58"/>
        <end position="68"/>
    </location>
</feature>
<dbReference type="InterPro" id="IPR022603">
    <property type="entry name" value="DUF3152"/>
</dbReference>
<dbReference type="Pfam" id="PF11350">
    <property type="entry name" value="DUF3152"/>
    <property type="match status" value="1"/>
</dbReference>
<name>A0A8J3ZDE2_9ACTN</name>
<evidence type="ECO:0000256" key="1">
    <source>
        <dbReference type="SAM" id="MobiDB-lite"/>
    </source>
</evidence>
<keyword evidence="4" id="KW-1185">Reference proteome</keyword>
<gene>
    <name evidence="3" type="ORF">Vau01_094380</name>
</gene>
<dbReference type="Proteomes" id="UP000612585">
    <property type="component" value="Unassembled WGS sequence"/>
</dbReference>
<dbReference type="EMBL" id="BOPG01000072">
    <property type="protein sequence ID" value="GIJ61922.1"/>
    <property type="molecule type" value="Genomic_DNA"/>
</dbReference>
<sequence length="272" mass="28096">MGSILLRFAIAAAVLLGAGAAIGSRFGSGFTPDGVPGPVDPYLVAPGTLRPTAPPSPSETAPPATQAAGRPVASPGDKTAAATVPRTGTGRFATASATGPVRGTAGPLHRYKVTVEVGSGQEPLDVAMIIESVLGDPRSWTANGSLRLQLVSGDDDADFTVLLATPATSEAICATGGLKTEGYSSCRLPGRVVLNLARWLTAIPNYGAPLDEYRRYLVNHEVGHQLGRGHEACPGRGRPAPVMQQQTYGLNGCVANAWPYINGKRYSGRAVK</sequence>
<comment type="caution">
    <text evidence="3">The sequence shown here is derived from an EMBL/GenBank/DDBJ whole genome shotgun (WGS) entry which is preliminary data.</text>
</comment>
<dbReference type="SUPFAM" id="SSF55486">
    <property type="entry name" value="Metalloproteases ('zincins'), catalytic domain"/>
    <property type="match status" value="1"/>
</dbReference>
<protein>
    <submittedName>
        <fullName evidence="3">Lipoprotein</fullName>
    </submittedName>
</protein>
<keyword evidence="3" id="KW-0449">Lipoprotein</keyword>
<proteinExistence type="predicted"/>
<organism evidence="3 4">
    <name type="scientific">Virgisporangium aurantiacum</name>
    <dbReference type="NCBI Taxonomy" id="175570"/>
    <lineage>
        <taxon>Bacteria</taxon>
        <taxon>Bacillati</taxon>
        <taxon>Actinomycetota</taxon>
        <taxon>Actinomycetes</taxon>
        <taxon>Micromonosporales</taxon>
        <taxon>Micromonosporaceae</taxon>
        <taxon>Virgisporangium</taxon>
    </lineage>
</organism>
<accession>A0A8J3ZDE2</accession>